<organism evidence="2 3">
    <name type="scientific">Cafeteria roenbergensis virus (strain BV-PW1)</name>
    <name type="common">CroV</name>
    <dbReference type="NCBI Taxonomy" id="693272"/>
    <lineage>
        <taxon>Viruses</taxon>
        <taxon>Varidnaviria</taxon>
        <taxon>Bamfordvirae</taxon>
        <taxon>Nucleocytoviricota</taxon>
        <taxon>Megaviricetes</taxon>
        <taxon>Imitervirales</taxon>
        <taxon>Mimiviridae</taxon>
        <taxon>Aliimimivirinae</taxon>
        <taxon>Rheavirus</taxon>
        <taxon>Rheavirus sinusmexicani</taxon>
    </lineage>
</organism>
<evidence type="ECO:0000313" key="2">
    <source>
        <dbReference type="EMBL" id="ADO67161.1"/>
    </source>
</evidence>
<dbReference type="InterPro" id="IPR006674">
    <property type="entry name" value="HD_domain"/>
</dbReference>
<keyword evidence="3" id="KW-1185">Reference proteome</keyword>
<protein>
    <submittedName>
        <fullName evidence="2">Putative HD superfamily phosphohydrolase</fullName>
    </submittedName>
</protein>
<dbReference type="PANTHER" id="PTHR11373:SF4">
    <property type="entry name" value="DEOXYNUCLEOSIDE TRIPHOSPHATE TRIPHOSPHOHYDROLASE SAMHD1"/>
    <property type="match status" value="1"/>
</dbReference>
<dbReference type="PROSITE" id="PS51831">
    <property type="entry name" value="HD"/>
    <property type="match status" value="1"/>
</dbReference>
<sequence>MLYINDKIHGSIEISNLAQSIIDTPEFQRLRRISQVGVVKWIFPSATHTRFEHSIGVYHLAKTFSKNLLWDKTLAQKSRLIELIGIAGLVHDLGHLAFSHLFESYLLSQGINFHHEELSQNLFRTICIKYKINLTNEDIDLIINLIHPPQNWKDGRIWQGIQIGKWIYQIISNPSTGIDVDKFDYIIRDSVYCGVTVSFNFDRIIKMSQIIDNEIIYPWKIRFNIFEMYLSRYEMHRQIYHHKTVMSLEILISQILKHLNQTYDFKTMINNYNILELTDDIIYKYDNIDISNLLYRIDTRQFPKSCSKETAIYTISLTNSLSSNQQNPLTYIKYFNKNKAIIYANIEDYGILASHDYKQKCIFYFTK</sequence>
<accession>E3T4P8</accession>
<dbReference type="InterPro" id="IPR003607">
    <property type="entry name" value="HD/PDEase_dom"/>
</dbReference>
<reference evidence="2 3" key="1">
    <citation type="journal article" date="2010" name="Proc. Natl. Acad. Sci. U.S.A.">
        <title>Giant virus with a remarkable complement of genes infects marine zooplankton.</title>
        <authorList>
            <person name="Fischer M.G."/>
            <person name="Allen M.J."/>
            <person name="Wilson W.H."/>
            <person name="Suttle C.A."/>
        </authorList>
    </citation>
    <scope>NUCLEOTIDE SEQUENCE [LARGE SCALE GENOMIC DNA]</scope>
    <source>
        <strain evidence="2 3">BV-PW1</strain>
    </source>
</reference>
<dbReference type="GO" id="GO:0006203">
    <property type="term" value="P:dGTP catabolic process"/>
    <property type="evidence" value="ECO:0007669"/>
    <property type="project" value="TreeGrafter"/>
</dbReference>
<dbReference type="Pfam" id="PF01966">
    <property type="entry name" value="HD"/>
    <property type="match status" value="1"/>
</dbReference>
<proteinExistence type="predicted"/>
<dbReference type="PANTHER" id="PTHR11373">
    <property type="entry name" value="DEOXYNUCLEOSIDE TRIPHOSPHATE TRIPHOSPHOHYDROLASE"/>
    <property type="match status" value="1"/>
</dbReference>
<dbReference type="GeneID" id="9887530"/>
<dbReference type="GO" id="GO:0008832">
    <property type="term" value="F:dGTPase activity"/>
    <property type="evidence" value="ECO:0007669"/>
    <property type="project" value="TreeGrafter"/>
</dbReference>
<dbReference type="RefSeq" id="YP_003969760.1">
    <property type="nucleotide sequence ID" value="NC_014637.1"/>
</dbReference>
<dbReference type="EMBL" id="GU244497">
    <property type="protein sequence ID" value="ADO67161.1"/>
    <property type="molecule type" value="Genomic_DNA"/>
</dbReference>
<dbReference type="OrthoDB" id="6303at10239"/>
<dbReference type="Gene3D" id="1.10.3210.10">
    <property type="entry name" value="Hypothetical protein af1432"/>
    <property type="match status" value="1"/>
</dbReference>
<evidence type="ECO:0000259" key="1">
    <source>
        <dbReference type="PROSITE" id="PS51831"/>
    </source>
</evidence>
<feature type="domain" description="HD" evidence="1">
    <location>
        <begin position="50"/>
        <end position="186"/>
    </location>
</feature>
<gene>
    <name evidence="2" type="ORF">crov128</name>
</gene>
<name>E3T4P8_CROVB</name>
<dbReference type="SMART" id="SM00471">
    <property type="entry name" value="HDc"/>
    <property type="match status" value="1"/>
</dbReference>
<dbReference type="SUPFAM" id="SSF109604">
    <property type="entry name" value="HD-domain/PDEase-like"/>
    <property type="match status" value="1"/>
</dbReference>
<dbReference type="Proteomes" id="UP000029781">
    <property type="component" value="Segment"/>
</dbReference>
<evidence type="ECO:0000313" key="3">
    <source>
        <dbReference type="Proteomes" id="UP000029781"/>
    </source>
</evidence>
<dbReference type="InterPro" id="IPR050135">
    <property type="entry name" value="dGTPase-like"/>
</dbReference>
<dbReference type="KEGG" id="vg:9887530"/>
<dbReference type="CDD" id="cd00077">
    <property type="entry name" value="HDc"/>
    <property type="match status" value="1"/>
</dbReference>
<organismHost>
    <name type="scientific">Cafeteria roenbergensis</name>
    <name type="common">Marine flagellate</name>
    <dbReference type="NCBI Taxonomy" id="33653"/>
</organismHost>